<dbReference type="STRING" id="591019.Shell_0549"/>
<reference evidence="3" key="1">
    <citation type="submission" date="2010-05" db="EMBL/GenBank/DDBJ databases">
        <title>Complete sequence of Staphylothermus hellenicus DSM 12710.</title>
        <authorList>
            <consortium name="US DOE Joint Genome Institute"/>
            <person name="Lucas S."/>
            <person name="Copeland A."/>
            <person name="Lapidus A."/>
            <person name="Cheng J.-F."/>
            <person name="Bruce D."/>
            <person name="Goodwin L."/>
            <person name="Pitluck S."/>
            <person name="Davenport K."/>
            <person name="Detter J.C."/>
            <person name="Han C."/>
            <person name="Tapia R."/>
            <person name="Larimer F."/>
            <person name="Land M."/>
            <person name="Hauser L."/>
            <person name="Kyrpides N."/>
            <person name="Mikhailova N."/>
            <person name="Anderson I.J."/>
            <person name="Woyke T."/>
        </authorList>
    </citation>
    <scope>NUCLEOTIDE SEQUENCE [LARGE SCALE GENOMIC DNA]</scope>
    <source>
        <strain evidence="3">DSM 12710 / JCM 10830 / BK20S6-10-b1 / P8</strain>
    </source>
</reference>
<organism evidence="2 3">
    <name type="scientific">Staphylothermus hellenicus (strain DSM 12710 / JCM 10830 / BK20S6-10-b1 / P8)</name>
    <dbReference type="NCBI Taxonomy" id="591019"/>
    <lineage>
        <taxon>Archaea</taxon>
        <taxon>Thermoproteota</taxon>
        <taxon>Thermoprotei</taxon>
        <taxon>Desulfurococcales</taxon>
        <taxon>Desulfurococcaceae</taxon>
        <taxon>Staphylothermus</taxon>
    </lineage>
</organism>
<protein>
    <submittedName>
        <fullName evidence="2">Uncharacterized protein</fullName>
    </submittedName>
</protein>
<evidence type="ECO:0000313" key="3">
    <source>
        <dbReference type="Proteomes" id="UP000002573"/>
    </source>
</evidence>
<dbReference type="OrthoDB" id="378971at2157"/>
<dbReference type="HOGENOM" id="CLU_1965661_0_0_2"/>
<reference evidence="2 3" key="2">
    <citation type="journal article" date="2011" name="Stand. Genomic Sci.">
        <title>Complete genome sequence of Staphylothermus hellenicus P8.</title>
        <authorList>
            <person name="Anderson I."/>
            <person name="Wirth R."/>
            <person name="Lucas S."/>
            <person name="Copeland A."/>
            <person name="Lapidus A."/>
            <person name="Cheng J.F."/>
            <person name="Goodwin L."/>
            <person name="Pitluck S."/>
            <person name="Davenport K."/>
            <person name="Detter J.C."/>
            <person name="Han C."/>
            <person name="Tapia R."/>
            <person name="Land M."/>
            <person name="Hauser L."/>
            <person name="Pati A."/>
            <person name="Mikhailova N."/>
            <person name="Woyke T."/>
            <person name="Klenk H.P."/>
            <person name="Kyrpides N."/>
            <person name="Ivanova N."/>
        </authorList>
    </citation>
    <scope>NUCLEOTIDE SEQUENCE [LARGE SCALE GENOMIC DNA]</scope>
    <source>
        <strain evidence="3">DSM 12710 / JCM 10830 / BK20S6-10-b1 / P8</strain>
    </source>
</reference>
<keyword evidence="1" id="KW-1133">Transmembrane helix</keyword>
<dbReference type="KEGG" id="shc:Shell_0549"/>
<sequence length="127" mass="14260">MSIRARIIIAVSILVIIVFAEFLVFMQGFLPQSQVYIELKAPLYPGRAVYSTSINVFLGRGVYEVVINPSTKLSICIVSDNTTRVLNVSKPVKIRIFSETGLSITVLAIIEQYKTNLGTIRVVRRWI</sequence>
<accession>D7DBY1</accession>
<dbReference type="GeneID" id="9233838"/>
<dbReference type="Proteomes" id="UP000002573">
    <property type="component" value="Chromosome"/>
</dbReference>
<keyword evidence="1" id="KW-0472">Membrane</keyword>
<dbReference type="RefSeq" id="WP_013142876.1">
    <property type="nucleotide sequence ID" value="NC_014205.1"/>
</dbReference>
<feature type="transmembrane region" description="Helical" evidence="1">
    <location>
        <begin position="7"/>
        <end position="30"/>
    </location>
</feature>
<dbReference type="AlphaFoldDB" id="D7DBY1"/>
<dbReference type="EMBL" id="CP002051">
    <property type="protein sequence ID" value="ADI31678.1"/>
    <property type="molecule type" value="Genomic_DNA"/>
</dbReference>
<name>D7DBY1_STAHD</name>
<evidence type="ECO:0000256" key="1">
    <source>
        <dbReference type="SAM" id="Phobius"/>
    </source>
</evidence>
<keyword evidence="3" id="KW-1185">Reference proteome</keyword>
<evidence type="ECO:0000313" key="2">
    <source>
        <dbReference type="EMBL" id="ADI31678.1"/>
    </source>
</evidence>
<keyword evidence="1" id="KW-0812">Transmembrane</keyword>
<proteinExistence type="predicted"/>
<gene>
    <name evidence="2" type="ordered locus">Shell_0549</name>
</gene>